<sequence length="23" mass="2748">MGLLTRFCDFILQIYSVLCVSYY</sequence>
<accession>A0A2P2Q7G0</accession>
<proteinExistence type="predicted"/>
<evidence type="ECO:0000313" key="1">
    <source>
        <dbReference type="EMBL" id="MBX62880.1"/>
    </source>
</evidence>
<protein>
    <submittedName>
        <fullName evidence="1">Uncharacterized protein</fullName>
    </submittedName>
</protein>
<dbReference type="EMBL" id="GGEC01082396">
    <property type="protein sequence ID" value="MBX62880.1"/>
    <property type="molecule type" value="Transcribed_RNA"/>
</dbReference>
<reference evidence="1" key="1">
    <citation type="submission" date="2018-02" db="EMBL/GenBank/DDBJ databases">
        <title>Rhizophora mucronata_Transcriptome.</title>
        <authorList>
            <person name="Meera S.P."/>
            <person name="Sreeshan A."/>
            <person name="Augustine A."/>
        </authorList>
    </citation>
    <scope>NUCLEOTIDE SEQUENCE</scope>
    <source>
        <tissue evidence="1">Leaf</tissue>
    </source>
</reference>
<dbReference type="AlphaFoldDB" id="A0A2P2Q7G0"/>
<name>A0A2P2Q7G0_RHIMU</name>
<organism evidence="1">
    <name type="scientific">Rhizophora mucronata</name>
    <name type="common">Asiatic mangrove</name>
    <dbReference type="NCBI Taxonomy" id="61149"/>
    <lineage>
        <taxon>Eukaryota</taxon>
        <taxon>Viridiplantae</taxon>
        <taxon>Streptophyta</taxon>
        <taxon>Embryophyta</taxon>
        <taxon>Tracheophyta</taxon>
        <taxon>Spermatophyta</taxon>
        <taxon>Magnoliopsida</taxon>
        <taxon>eudicotyledons</taxon>
        <taxon>Gunneridae</taxon>
        <taxon>Pentapetalae</taxon>
        <taxon>rosids</taxon>
        <taxon>fabids</taxon>
        <taxon>Malpighiales</taxon>
        <taxon>Rhizophoraceae</taxon>
        <taxon>Rhizophora</taxon>
    </lineage>
</organism>